<feature type="region of interest" description="Disordered" evidence="1">
    <location>
        <begin position="182"/>
        <end position="208"/>
    </location>
</feature>
<dbReference type="InterPro" id="IPR004158">
    <property type="entry name" value="DUF247_pln"/>
</dbReference>
<dbReference type="STRING" id="39947.A0A0P0XAN5"/>
<evidence type="ECO:0000256" key="1">
    <source>
        <dbReference type="SAM" id="MobiDB-lite"/>
    </source>
</evidence>
<dbReference type="Proteomes" id="UP000059680">
    <property type="component" value="Chromosome 7"/>
</dbReference>
<dbReference type="AlphaFoldDB" id="A0A0P0XAN5"/>
<reference evidence="2 3" key="2">
    <citation type="journal article" date="2013" name="Plant Cell Physiol.">
        <title>Rice Annotation Project Database (RAP-DB): an integrative and interactive database for rice genomics.</title>
        <authorList>
            <person name="Sakai H."/>
            <person name="Lee S.S."/>
            <person name="Tanaka T."/>
            <person name="Numa H."/>
            <person name="Kim J."/>
            <person name="Kawahara Y."/>
            <person name="Wakimoto H."/>
            <person name="Yang C.C."/>
            <person name="Iwamoto M."/>
            <person name="Abe T."/>
            <person name="Yamada Y."/>
            <person name="Muto A."/>
            <person name="Inokuchi H."/>
            <person name="Ikemura T."/>
            <person name="Matsumoto T."/>
            <person name="Sasaki T."/>
            <person name="Itoh T."/>
        </authorList>
    </citation>
    <scope>NUCLEOTIDE SEQUENCE [LARGE SCALE GENOMIC DNA]</scope>
    <source>
        <strain evidence="3">cv. Nipponbare</strain>
    </source>
</reference>
<feature type="non-terminal residue" evidence="2">
    <location>
        <position position="1"/>
    </location>
</feature>
<accession>A0A0P0XAN5</accession>
<name>A0A0P0XAN5_ORYSJ</name>
<keyword evidence="3" id="KW-1185">Reference proteome</keyword>
<evidence type="ECO:0000313" key="2">
    <source>
        <dbReference type="EMBL" id="BAT03163.1"/>
    </source>
</evidence>
<proteinExistence type="predicted"/>
<dbReference type="Pfam" id="PF03140">
    <property type="entry name" value="DUF247"/>
    <property type="match status" value="1"/>
</dbReference>
<organism evidence="2 3">
    <name type="scientific">Oryza sativa subsp. japonica</name>
    <name type="common">Rice</name>
    <dbReference type="NCBI Taxonomy" id="39947"/>
    <lineage>
        <taxon>Eukaryota</taxon>
        <taxon>Viridiplantae</taxon>
        <taxon>Streptophyta</taxon>
        <taxon>Embryophyta</taxon>
        <taxon>Tracheophyta</taxon>
        <taxon>Spermatophyta</taxon>
        <taxon>Magnoliopsida</taxon>
        <taxon>Liliopsida</taxon>
        <taxon>Poales</taxon>
        <taxon>Poaceae</taxon>
        <taxon>BOP clade</taxon>
        <taxon>Oryzoideae</taxon>
        <taxon>Oryzeae</taxon>
        <taxon>Oryzinae</taxon>
        <taxon>Oryza</taxon>
        <taxon>Oryza sativa</taxon>
    </lineage>
</organism>
<dbReference type="EMBL" id="AP014963">
    <property type="protein sequence ID" value="BAT03163.1"/>
    <property type="molecule type" value="Genomic_DNA"/>
</dbReference>
<protein>
    <submittedName>
        <fullName evidence="2">Os07g0672300 protein</fullName>
    </submittedName>
</protein>
<dbReference type="PaxDb" id="39947-A0A0P0XAN5"/>
<gene>
    <name evidence="2" type="ordered locus">Os07g0672300</name>
    <name evidence="2" type="ORF">OSNPB_070672300</name>
</gene>
<reference evidence="2 3" key="3">
    <citation type="journal article" date="2013" name="Rice">
        <title>Improvement of the Oryza sativa Nipponbare reference genome using next generation sequence and optical map data.</title>
        <authorList>
            <person name="Kawahara Y."/>
            <person name="de la Bastide M."/>
            <person name="Hamilton J.P."/>
            <person name="Kanamori H."/>
            <person name="McCombie W.R."/>
            <person name="Ouyang S."/>
            <person name="Schwartz D.C."/>
            <person name="Tanaka T."/>
            <person name="Wu J."/>
            <person name="Zhou S."/>
            <person name="Childs K.L."/>
            <person name="Davidson R.M."/>
            <person name="Lin H."/>
            <person name="Quesada-Ocampo L."/>
            <person name="Vaillancourt B."/>
            <person name="Sakai H."/>
            <person name="Lee S.S."/>
            <person name="Kim J."/>
            <person name="Numa H."/>
            <person name="Itoh T."/>
            <person name="Buell C.R."/>
            <person name="Matsumoto T."/>
        </authorList>
    </citation>
    <scope>NUCLEOTIDE SEQUENCE [LARGE SCALE GENOMIC DNA]</scope>
    <source>
        <strain evidence="3">cv. Nipponbare</strain>
    </source>
</reference>
<sequence>APIRHAPISTQAGGGVRCRRGPRRRVARREILAGDVHQRVLPGGLLEMMRTTKVISGGGYAHNDPVFGRHGALYMVPYVRRDMLITDNHLPLLLLQKLVAVETGKEAQRNVNKMVLRFIWPRARCRRRRNTGRSTRSTCSARVCSVASTIDHAEEANGGIIRSAAELYEAGIRFRRPHHFTVQASSSSGRRWSSTRREKREEREEDGKMSMTCGTHIFLINKVLTGCHAYAM</sequence>
<reference evidence="3" key="1">
    <citation type="journal article" date="2005" name="Nature">
        <title>The map-based sequence of the rice genome.</title>
        <authorList>
            <consortium name="International rice genome sequencing project (IRGSP)"/>
            <person name="Matsumoto T."/>
            <person name="Wu J."/>
            <person name="Kanamori H."/>
            <person name="Katayose Y."/>
            <person name="Fujisawa M."/>
            <person name="Namiki N."/>
            <person name="Mizuno H."/>
            <person name="Yamamoto K."/>
            <person name="Antonio B.A."/>
            <person name="Baba T."/>
            <person name="Sakata K."/>
            <person name="Nagamura Y."/>
            <person name="Aoki H."/>
            <person name="Arikawa K."/>
            <person name="Arita K."/>
            <person name="Bito T."/>
            <person name="Chiden Y."/>
            <person name="Fujitsuka N."/>
            <person name="Fukunaka R."/>
            <person name="Hamada M."/>
            <person name="Harada C."/>
            <person name="Hayashi A."/>
            <person name="Hijishita S."/>
            <person name="Honda M."/>
            <person name="Hosokawa S."/>
            <person name="Ichikawa Y."/>
            <person name="Idonuma A."/>
            <person name="Iijima M."/>
            <person name="Ikeda M."/>
            <person name="Ikeno M."/>
            <person name="Ito K."/>
            <person name="Ito S."/>
            <person name="Ito T."/>
            <person name="Ito Y."/>
            <person name="Ito Y."/>
            <person name="Iwabuchi A."/>
            <person name="Kamiya K."/>
            <person name="Karasawa W."/>
            <person name="Kurita K."/>
            <person name="Katagiri S."/>
            <person name="Kikuta A."/>
            <person name="Kobayashi H."/>
            <person name="Kobayashi N."/>
            <person name="Machita K."/>
            <person name="Maehara T."/>
            <person name="Masukawa M."/>
            <person name="Mizubayashi T."/>
            <person name="Mukai Y."/>
            <person name="Nagasaki H."/>
            <person name="Nagata Y."/>
            <person name="Naito S."/>
            <person name="Nakashima M."/>
            <person name="Nakama Y."/>
            <person name="Nakamichi Y."/>
            <person name="Nakamura M."/>
            <person name="Meguro A."/>
            <person name="Negishi M."/>
            <person name="Ohta I."/>
            <person name="Ohta T."/>
            <person name="Okamoto M."/>
            <person name="Ono N."/>
            <person name="Saji S."/>
            <person name="Sakaguchi M."/>
            <person name="Sakai K."/>
            <person name="Shibata M."/>
            <person name="Shimokawa T."/>
            <person name="Song J."/>
            <person name="Takazaki Y."/>
            <person name="Terasawa K."/>
            <person name="Tsugane M."/>
            <person name="Tsuji K."/>
            <person name="Ueda S."/>
            <person name="Waki K."/>
            <person name="Yamagata H."/>
            <person name="Yamamoto M."/>
            <person name="Yamamoto S."/>
            <person name="Yamane H."/>
            <person name="Yoshiki S."/>
            <person name="Yoshihara R."/>
            <person name="Yukawa K."/>
            <person name="Zhong H."/>
            <person name="Yano M."/>
            <person name="Yuan Q."/>
            <person name="Ouyang S."/>
            <person name="Liu J."/>
            <person name="Jones K.M."/>
            <person name="Gansberger K."/>
            <person name="Moffat K."/>
            <person name="Hill J."/>
            <person name="Bera J."/>
            <person name="Fadrosh D."/>
            <person name="Jin S."/>
            <person name="Johri S."/>
            <person name="Kim M."/>
            <person name="Overton L."/>
            <person name="Reardon M."/>
            <person name="Tsitrin T."/>
            <person name="Vuong H."/>
            <person name="Weaver B."/>
            <person name="Ciecko A."/>
            <person name="Tallon L."/>
            <person name="Jackson J."/>
            <person name="Pai G."/>
            <person name="Aken S.V."/>
            <person name="Utterback T."/>
            <person name="Reidmuller S."/>
            <person name="Feldblyum T."/>
            <person name="Hsiao J."/>
            <person name="Zismann V."/>
            <person name="Iobst S."/>
            <person name="de Vazeille A.R."/>
            <person name="Buell C.R."/>
            <person name="Ying K."/>
            <person name="Li Y."/>
            <person name="Lu T."/>
            <person name="Huang Y."/>
            <person name="Zhao Q."/>
            <person name="Feng Q."/>
            <person name="Zhang L."/>
            <person name="Zhu J."/>
            <person name="Weng Q."/>
            <person name="Mu J."/>
            <person name="Lu Y."/>
            <person name="Fan D."/>
            <person name="Liu Y."/>
            <person name="Guan J."/>
            <person name="Zhang Y."/>
            <person name="Yu S."/>
            <person name="Liu X."/>
            <person name="Zhang Y."/>
            <person name="Hong G."/>
            <person name="Han B."/>
            <person name="Choisne N."/>
            <person name="Demange N."/>
            <person name="Orjeda G."/>
            <person name="Samain S."/>
            <person name="Cattolico L."/>
            <person name="Pelletier E."/>
            <person name="Couloux A."/>
            <person name="Segurens B."/>
            <person name="Wincker P."/>
            <person name="D'Hont A."/>
            <person name="Scarpelli C."/>
            <person name="Weissenbach J."/>
            <person name="Salanoubat M."/>
            <person name="Quetier F."/>
            <person name="Yu Y."/>
            <person name="Kim H.R."/>
            <person name="Rambo T."/>
            <person name="Currie J."/>
            <person name="Collura K."/>
            <person name="Luo M."/>
            <person name="Yang T."/>
            <person name="Ammiraju J.S.S."/>
            <person name="Engler F."/>
            <person name="Soderlund C."/>
            <person name="Wing R.A."/>
            <person name="Palmer L.E."/>
            <person name="de la Bastide M."/>
            <person name="Spiegel L."/>
            <person name="Nascimento L."/>
            <person name="Zutavern T."/>
            <person name="O'Shaughnessy A."/>
            <person name="Dike S."/>
            <person name="Dedhia N."/>
            <person name="Preston R."/>
            <person name="Balija V."/>
            <person name="McCombie W.R."/>
            <person name="Chow T."/>
            <person name="Chen H."/>
            <person name="Chung M."/>
            <person name="Chen C."/>
            <person name="Shaw J."/>
            <person name="Wu H."/>
            <person name="Hsiao K."/>
            <person name="Chao Y."/>
            <person name="Chu M."/>
            <person name="Cheng C."/>
            <person name="Hour A."/>
            <person name="Lee P."/>
            <person name="Lin S."/>
            <person name="Lin Y."/>
            <person name="Liou J."/>
            <person name="Liu S."/>
            <person name="Hsing Y."/>
            <person name="Raghuvanshi S."/>
            <person name="Mohanty A."/>
            <person name="Bharti A.K."/>
            <person name="Gaur A."/>
            <person name="Gupta V."/>
            <person name="Kumar D."/>
            <person name="Ravi V."/>
            <person name="Vij S."/>
            <person name="Kapur A."/>
            <person name="Khurana P."/>
            <person name="Khurana P."/>
            <person name="Khurana J.P."/>
            <person name="Tyagi A.K."/>
            <person name="Gaikwad K."/>
            <person name="Singh A."/>
            <person name="Dalal V."/>
            <person name="Srivastava S."/>
            <person name="Dixit A."/>
            <person name="Pal A.K."/>
            <person name="Ghazi I.A."/>
            <person name="Yadav M."/>
            <person name="Pandit A."/>
            <person name="Bhargava A."/>
            <person name="Sureshbabu K."/>
            <person name="Batra K."/>
            <person name="Sharma T.R."/>
            <person name="Mohapatra T."/>
            <person name="Singh N.K."/>
            <person name="Messing J."/>
            <person name="Nelson A.B."/>
            <person name="Fuks G."/>
            <person name="Kavchok S."/>
            <person name="Keizer G."/>
            <person name="Linton E."/>
            <person name="Llaca V."/>
            <person name="Song R."/>
            <person name="Tanyolac B."/>
            <person name="Young S."/>
            <person name="Ho-Il K."/>
            <person name="Hahn J.H."/>
            <person name="Sangsakoo G."/>
            <person name="Vanavichit A."/>
            <person name="de Mattos Luiz.A.T."/>
            <person name="Zimmer P.D."/>
            <person name="Malone G."/>
            <person name="Dellagostin O."/>
            <person name="de Oliveira A.C."/>
            <person name="Bevan M."/>
            <person name="Bancroft I."/>
            <person name="Minx P."/>
            <person name="Cordum H."/>
            <person name="Wilson R."/>
            <person name="Cheng Z."/>
            <person name="Jin W."/>
            <person name="Jiang J."/>
            <person name="Leong S.A."/>
            <person name="Iwama H."/>
            <person name="Gojobori T."/>
            <person name="Itoh T."/>
            <person name="Niimura Y."/>
            <person name="Fujii Y."/>
            <person name="Habara T."/>
            <person name="Sakai H."/>
            <person name="Sato Y."/>
            <person name="Wilson G."/>
            <person name="Kumar K."/>
            <person name="McCouch S."/>
            <person name="Juretic N."/>
            <person name="Hoen D."/>
            <person name="Wright S."/>
            <person name="Bruskiewich R."/>
            <person name="Bureau T."/>
            <person name="Miyao A."/>
            <person name="Hirochika H."/>
            <person name="Nishikawa T."/>
            <person name="Kadowaki K."/>
            <person name="Sugiura M."/>
            <person name="Burr B."/>
            <person name="Sasaki T."/>
        </authorList>
    </citation>
    <scope>NUCLEOTIDE SEQUENCE [LARGE SCALE GENOMIC DNA]</scope>
    <source>
        <strain evidence="3">cv. Nipponbare</strain>
    </source>
</reference>
<feature type="compositionally biased region" description="Basic and acidic residues" evidence="1">
    <location>
        <begin position="195"/>
        <end position="208"/>
    </location>
</feature>
<dbReference type="Gramene" id="Os07t0672300-00">
    <property type="protein sequence ID" value="Os07t0672300-00"/>
    <property type="gene ID" value="Os07g0672300"/>
</dbReference>
<dbReference type="InParanoid" id="A0A0P0XAN5"/>
<evidence type="ECO:0000313" key="3">
    <source>
        <dbReference type="Proteomes" id="UP000059680"/>
    </source>
</evidence>